<evidence type="ECO:0000256" key="8">
    <source>
        <dbReference type="SAM" id="Phobius"/>
    </source>
</evidence>
<feature type="transmembrane region" description="Helical" evidence="8">
    <location>
        <begin position="138"/>
        <end position="157"/>
    </location>
</feature>
<evidence type="ECO:0000256" key="2">
    <source>
        <dbReference type="ARBA" id="ARBA00022475"/>
    </source>
</evidence>
<dbReference type="Proteomes" id="UP000034324">
    <property type="component" value="Unassembled WGS sequence"/>
</dbReference>
<feature type="domain" description="Glycosyltransferase RgtA/B/C/D-like" evidence="9">
    <location>
        <begin position="75"/>
        <end position="218"/>
    </location>
</feature>
<keyword evidence="7 8" id="KW-0472">Membrane</keyword>
<keyword evidence="2" id="KW-1003">Cell membrane</keyword>
<reference evidence="10 11" key="1">
    <citation type="journal article" date="2015" name="Nature">
        <title>rRNA introns, odd ribosomes, and small enigmatic genomes across a large radiation of phyla.</title>
        <authorList>
            <person name="Brown C.T."/>
            <person name="Hug L.A."/>
            <person name="Thomas B.C."/>
            <person name="Sharon I."/>
            <person name="Castelle C.J."/>
            <person name="Singh A."/>
            <person name="Wilkins M.J."/>
            <person name="Williams K.H."/>
            <person name="Banfield J.F."/>
        </authorList>
    </citation>
    <scope>NUCLEOTIDE SEQUENCE [LARGE SCALE GENOMIC DNA]</scope>
</reference>
<evidence type="ECO:0000313" key="11">
    <source>
        <dbReference type="Proteomes" id="UP000034324"/>
    </source>
</evidence>
<organism evidence="10 11">
    <name type="scientific">Candidatus Daviesbacteria bacterium GW2011_GWF2_38_6</name>
    <dbReference type="NCBI Taxonomy" id="1618432"/>
    <lineage>
        <taxon>Bacteria</taxon>
        <taxon>Candidatus Daviesiibacteriota</taxon>
    </lineage>
</organism>
<dbReference type="PANTHER" id="PTHR33908:SF11">
    <property type="entry name" value="MEMBRANE PROTEIN"/>
    <property type="match status" value="1"/>
</dbReference>
<dbReference type="AlphaFoldDB" id="A0A0G0NQ06"/>
<keyword evidence="6 8" id="KW-1133">Transmembrane helix</keyword>
<sequence>MNYILSLILLGSFILRFWDLGGMPPHLRNDEAALGYNGYSILKTTRDEHGELLPIFFQSFGDFKPGLYVYSTLPFVGIFGLNEFSVRLPSAIAGIIAVWLMYGIVLQMFGSIKLALITSLVFGISPLFIEFSRGAWEVNVSLMLTLAGILFFLKAVLKEKYLFLSALFFGLTLLTSHTAKLSTPIILVILFIAYFKQIKKVSLKIIYLSAIIFLFFTMLVALSFIQGKVARLQTLSIFSYHLNSQDTLRSIATRWFSLYSPSTLFLKGDINPQHTPPNTGPLLLLDSIFLILGVKTLIRRGSKQQNIFIWSSLFLLSLPSIMTIEKINFERVLPMFIPLVILTAIGMNSLGNFRKNIMIIFIFFYALNYIYFLDQYFVHGKKKNDGWQYGYKQIVEKITPIQEFYQKIIVQQSLEQPYIFFLFFQKIDPSKYQKIANEVFVPNETGKDMGLVSRIDNIEFQDIDWLNKKPIKGNLYIMPSYKLDQQQKFYQEYKQVDEIKDLNGFSLFKIVKI</sequence>
<evidence type="ECO:0000313" key="10">
    <source>
        <dbReference type="EMBL" id="KKQ79161.1"/>
    </source>
</evidence>
<evidence type="ECO:0000256" key="4">
    <source>
        <dbReference type="ARBA" id="ARBA00022679"/>
    </source>
</evidence>
<feature type="transmembrane region" description="Helical" evidence="8">
    <location>
        <begin position="67"/>
        <end position="84"/>
    </location>
</feature>
<gene>
    <name evidence="10" type="ORF">US99_C0001G0016</name>
</gene>
<proteinExistence type="predicted"/>
<protein>
    <recommendedName>
        <fullName evidence="9">Glycosyltransferase RgtA/B/C/D-like domain-containing protein</fullName>
    </recommendedName>
</protein>
<dbReference type="PANTHER" id="PTHR33908">
    <property type="entry name" value="MANNOSYLTRANSFERASE YKCB-RELATED"/>
    <property type="match status" value="1"/>
</dbReference>
<dbReference type="EMBL" id="LBVC01000001">
    <property type="protein sequence ID" value="KKQ79161.1"/>
    <property type="molecule type" value="Genomic_DNA"/>
</dbReference>
<keyword evidence="3" id="KW-0328">Glycosyltransferase</keyword>
<evidence type="ECO:0000256" key="1">
    <source>
        <dbReference type="ARBA" id="ARBA00004651"/>
    </source>
</evidence>
<feature type="transmembrane region" description="Helical" evidence="8">
    <location>
        <begin position="357"/>
        <end position="373"/>
    </location>
</feature>
<dbReference type="GO" id="GO:0005886">
    <property type="term" value="C:plasma membrane"/>
    <property type="evidence" value="ECO:0007669"/>
    <property type="project" value="UniProtKB-SubCell"/>
</dbReference>
<feature type="transmembrane region" description="Helical" evidence="8">
    <location>
        <begin position="163"/>
        <end position="193"/>
    </location>
</feature>
<dbReference type="InterPro" id="IPR038731">
    <property type="entry name" value="RgtA/B/C-like"/>
</dbReference>
<dbReference type="GO" id="GO:0016763">
    <property type="term" value="F:pentosyltransferase activity"/>
    <property type="evidence" value="ECO:0007669"/>
    <property type="project" value="TreeGrafter"/>
</dbReference>
<evidence type="ECO:0000256" key="5">
    <source>
        <dbReference type="ARBA" id="ARBA00022692"/>
    </source>
</evidence>
<accession>A0A0G0NQ06</accession>
<comment type="caution">
    <text evidence="10">The sequence shown here is derived from an EMBL/GenBank/DDBJ whole genome shotgun (WGS) entry which is preliminary data.</text>
</comment>
<dbReference type="InterPro" id="IPR050297">
    <property type="entry name" value="LipidA_mod_glycosyltrf_83"/>
</dbReference>
<feature type="transmembrane region" description="Helical" evidence="8">
    <location>
        <begin position="307"/>
        <end position="325"/>
    </location>
</feature>
<evidence type="ECO:0000256" key="6">
    <source>
        <dbReference type="ARBA" id="ARBA00022989"/>
    </source>
</evidence>
<evidence type="ECO:0000256" key="3">
    <source>
        <dbReference type="ARBA" id="ARBA00022676"/>
    </source>
</evidence>
<feature type="transmembrane region" description="Helical" evidence="8">
    <location>
        <begin position="331"/>
        <end position="350"/>
    </location>
</feature>
<name>A0A0G0NQ06_9BACT</name>
<evidence type="ECO:0000259" key="9">
    <source>
        <dbReference type="Pfam" id="PF13231"/>
    </source>
</evidence>
<comment type="subcellular location">
    <subcellularLocation>
        <location evidence="1">Cell membrane</location>
        <topology evidence="1">Multi-pass membrane protein</topology>
    </subcellularLocation>
</comment>
<dbReference type="Pfam" id="PF13231">
    <property type="entry name" value="PMT_2"/>
    <property type="match status" value="1"/>
</dbReference>
<keyword evidence="5 8" id="KW-0812">Transmembrane</keyword>
<feature type="transmembrane region" description="Helical" evidence="8">
    <location>
        <begin position="205"/>
        <end position="225"/>
    </location>
</feature>
<evidence type="ECO:0000256" key="7">
    <source>
        <dbReference type="ARBA" id="ARBA00023136"/>
    </source>
</evidence>
<keyword evidence="4" id="KW-0808">Transferase</keyword>
<dbReference type="GO" id="GO:0009103">
    <property type="term" value="P:lipopolysaccharide biosynthetic process"/>
    <property type="evidence" value="ECO:0007669"/>
    <property type="project" value="UniProtKB-ARBA"/>
</dbReference>